<reference evidence="2 3" key="1">
    <citation type="submission" date="2024-09" db="EMBL/GenBank/DDBJ databases">
        <authorList>
            <person name="Sun Q."/>
            <person name="Mori K."/>
        </authorList>
    </citation>
    <scope>NUCLEOTIDE SEQUENCE [LARGE SCALE GENOMIC DNA]</scope>
    <source>
        <strain evidence="2 3">ATCC 51285</strain>
    </source>
</reference>
<dbReference type="RefSeq" id="WP_027313527.1">
    <property type="nucleotide sequence ID" value="NZ_JAUESS010000002.1"/>
</dbReference>
<feature type="chain" id="PRO_5045926157" evidence="1">
    <location>
        <begin position="21"/>
        <end position="159"/>
    </location>
</feature>
<evidence type="ECO:0000313" key="2">
    <source>
        <dbReference type="EMBL" id="MFB9884826.1"/>
    </source>
</evidence>
<keyword evidence="1" id="KW-0732">Signal</keyword>
<dbReference type="InterPro" id="IPR007332">
    <property type="entry name" value="DUF411"/>
</dbReference>
<evidence type="ECO:0000256" key="1">
    <source>
        <dbReference type="SAM" id="SignalP"/>
    </source>
</evidence>
<feature type="signal peptide" evidence="1">
    <location>
        <begin position="1"/>
        <end position="20"/>
    </location>
</feature>
<evidence type="ECO:0000313" key="3">
    <source>
        <dbReference type="Proteomes" id="UP001589628"/>
    </source>
</evidence>
<dbReference type="Proteomes" id="UP001589628">
    <property type="component" value="Unassembled WGS sequence"/>
</dbReference>
<dbReference type="SUPFAM" id="SSF52833">
    <property type="entry name" value="Thioredoxin-like"/>
    <property type="match status" value="1"/>
</dbReference>
<gene>
    <name evidence="2" type="ORF">ACFFLH_00145</name>
</gene>
<organism evidence="2 3">
    <name type="scientific">Balneatrix alpica</name>
    <dbReference type="NCBI Taxonomy" id="75684"/>
    <lineage>
        <taxon>Bacteria</taxon>
        <taxon>Pseudomonadati</taxon>
        <taxon>Pseudomonadota</taxon>
        <taxon>Gammaproteobacteria</taxon>
        <taxon>Oceanospirillales</taxon>
        <taxon>Balneatrichaceae</taxon>
        <taxon>Balneatrix</taxon>
    </lineage>
</organism>
<dbReference type="InterPro" id="IPR036249">
    <property type="entry name" value="Thioredoxin-like_sf"/>
</dbReference>
<dbReference type="EMBL" id="JBHLZN010000001">
    <property type="protein sequence ID" value="MFB9884826.1"/>
    <property type="molecule type" value="Genomic_DNA"/>
</dbReference>
<dbReference type="Pfam" id="PF04214">
    <property type="entry name" value="DUF411"/>
    <property type="match status" value="1"/>
</dbReference>
<proteinExistence type="predicted"/>
<sequence length="159" mass="16801">MKSKLTLALGAWLLASGAWAAPDWSADVSAQSHEIKVFRSPTCGCCKAWVSHLREHNFQVQDIETDNMASVKQALGVPAALGSCHTAQVDGKVIEGHVPANAIKAFLAKGEMAGAGLSAPGMPANSPGMEQPGSTAMDFEVLEFNGMGKVEVFERFQSQ</sequence>
<accession>A0ABV5Z6C1</accession>
<keyword evidence="3" id="KW-1185">Reference proteome</keyword>
<comment type="caution">
    <text evidence="2">The sequence shown here is derived from an EMBL/GenBank/DDBJ whole genome shotgun (WGS) entry which is preliminary data.</text>
</comment>
<protein>
    <submittedName>
        <fullName evidence="2">DUF411 domain-containing protein</fullName>
    </submittedName>
</protein>
<name>A0ABV5Z6C1_9GAMM</name>